<sequence length="148" mass="15617">MTRYDLKALPTWAAAICAAGLFATAARGATETPAPPAAPVAPKTMKIGDVLTGQLNAMRSRDAKGKRTNVYQVVSEPRRLPAPAGLCNLETGPETFEIVVANDVQATQLKKLVGQEVALKVAEVTCAEQAGQMSEALVTKWSVVTKPN</sequence>
<name>A0A7G6U655_9BRAD</name>
<accession>A0A7G6U655</accession>
<dbReference type="KEGG" id="trb:HB776_27255"/>
<dbReference type="RefSeq" id="WP_244628381.1">
    <property type="nucleotide sequence ID" value="NZ_CP050292.1"/>
</dbReference>
<gene>
    <name evidence="1" type="ORF">HB776_27255</name>
</gene>
<reference evidence="2" key="1">
    <citation type="journal article" date="2020" name="Mol. Plant Microbe">
        <title>Rhizobial microsymbionts of the narrowly endemic Oxytropis species growing in Kamchatka are characterized by significant genetic diversity and possess a set of genes that are associated with T3SS and T6SS secretion systems and can affect the development of symbiosis.</title>
        <authorList>
            <person name="Safronova V."/>
            <person name="Guro P."/>
            <person name="Sazanova A."/>
            <person name="Kuznetsova I."/>
            <person name="Belimov A."/>
            <person name="Yakubov V."/>
            <person name="Chirak E."/>
            <person name="Afonin A."/>
            <person name="Gogolev Y."/>
            <person name="Andronov E."/>
            <person name="Tikhonovich I."/>
        </authorList>
    </citation>
    <scope>NUCLEOTIDE SEQUENCE [LARGE SCALE GENOMIC DNA]</scope>
    <source>
        <strain evidence="2">581</strain>
    </source>
</reference>
<dbReference type="AlphaFoldDB" id="A0A7G6U655"/>
<proteinExistence type="predicted"/>
<evidence type="ECO:0000313" key="1">
    <source>
        <dbReference type="EMBL" id="QND74487.1"/>
    </source>
</evidence>
<dbReference type="EMBL" id="CP050292">
    <property type="protein sequence ID" value="QND74487.1"/>
    <property type="molecule type" value="Genomic_DNA"/>
</dbReference>
<organism evidence="1 2">
    <name type="scientific">Tardiphaga robiniae</name>
    <dbReference type="NCBI Taxonomy" id="943830"/>
    <lineage>
        <taxon>Bacteria</taxon>
        <taxon>Pseudomonadati</taxon>
        <taxon>Pseudomonadota</taxon>
        <taxon>Alphaproteobacteria</taxon>
        <taxon>Hyphomicrobiales</taxon>
        <taxon>Nitrobacteraceae</taxon>
        <taxon>Tardiphaga</taxon>
    </lineage>
</organism>
<evidence type="ECO:0000313" key="2">
    <source>
        <dbReference type="Proteomes" id="UP000515291"/>
    </source>
</evidence>
<protein>
    <submittedName>
        <fullName evidence="1">Uncharacterized protein</fullName>
    </submittedName>
</protein>
<dbReference type="Proteomes" id="UP000515291">
    <property type="component" value="Chromosome"/>
</dbReference>